<accession>A0A1Y1V8K0</accession>
<evidence type="ECO:0000313" key="9">
    <source>
        <dbReference type="EMBL" id="ORX49033.1"/>
    </source>
</evidence>
<sequence>MNTLNEHHVNQFVDILRFSRLRRSQLLNDINLIYEEESEKELYDTTYNKNEVEQIINNIRDVVKNFVENEVLNINHMNVLLLQQFCKQAEFWHLNLLANISELENRQLLNNIKQFEEEQFHKNKLMKQQTTNKLEPLINEGPVGILKKEIEELQKENKQIKQDKENLNNKIKELSNINNISDDKIKELKNKIDSLQHEIKKLNTLKYDKEKNKKDDLIKAVDDAIEDKKSKKQVKKDINDNLINEKINNIIEKSKLADIKGSKLNVDELLKFQNIQTQKQIKSLTEEVESLKKDLDSKLSQSSPVQNLKRMLIERNNQYKILKAEILKYNPNYQFQN</sequence>
<name>A0A1Y1V8K0_9FUNG</name>
<dbReference type="EMBL" id="MCFH01000025">
    <property type="protein sequence ID" value="ORX49033.1"/>
    <property type="molecule type" value="Genomic_DNA"/>
</dbReference>
<dbReference type="PANTHER" id="PTHR21635">
    <property type="entry name" value="LEUCINE ZIPPER TRANSCRIPTION FACTOR LIKE"/>
    <property type="match status" value="1"/>
</dbReference>
<evidence type="ECO:0000256" key="2">
    <source>
        <dbReference type="ARBA" id="ARBA00008868"/>
    </source>
</evidence>
<gene>
    <name evidence="9" type="ORF">BCR36DRAFT_584140</name>
</gene>
<evidence type="ECO:0000256" key="7">
    <source>
        <dbReference type="ARBA" id="ARBA00026004"/>
    </source>
</evidence>
<dbReference type="GO" id="GO:1903565">
    <property type="term" value="P:negative regulation of protein localization to cilium"/>
    <property type="evidence" value="ECO:0007669"/>
    <property type="project" value="TreeGrafter"/>
</dbReference>
<dbReference type="PANTHER" id="PTHR21635:SF0">
    <property type="entry name" value="LEUCINE ZIPPER TRANSCRIPTION FACTOR-LIKE PROTEIN 1"/>
    <property type="match status" value="1"/>
</dbReference>
<comment type="subunit">
    <text evidence="7">Self-associates. Interacts with BBS9; the interaction mediates the association of LZTL1 with the BBsome complex and regulates BBSome ciliary trafficking.</text>
</comment>
<evidence type="ECO:0000256" key="1">
    <source>
        <dbReference type="ARBA" id="ARBA00004496"/>
    </source>
</evidence>
<dbReference type="STRING" id="1754191.A0A1Y1V8K0"/>
<dbReference type="Proteomes" id="UP000193719">
    <property type="component" value="Unassembled WGS sequence"/>
</dbReference>
<evidence type="ECO:0000256" key="4">
    <source>
        <dbReference type="ARBA" id="ARBA00022490"/>
    </source>
</evidence>
<comment type="similarity">
    <text evidence="2">Belongs to the LZTFL1 family.</text>
</comment>
<comment type="caution">
    <text evidence="9">The sequence shown here is derived from an EMBL/GenBank/DDBJ whole genome shotgun (WGS) entry which is preliminary data.</text>
</comment>
<comment type="subcellular location">
    <subcellularLocation>
        <location evidence="1">Cytoplasm</location>
    </subcellularLocation>
</comment>
<evidence type="ECO:0000313" key="10">
    <source>
        <dbReference type="Proteomes" id="UP000193719"/>
    </source>
</evidence>
<dbReference type="Pfam" id="PF15294">
    <property type="entry name" value="Leu_zip"/>
    <property type="match status" value="1"/>
</dbReference>
<protein>
    <recommendedName>
        <fullName evidence="3">Leucine zipper transcription factor-like protein 1</fullName>
    </recommendedName>
</protein>
<dbReference type="AlphaFoldDB" id="A0A1Y1V8K0"/>
<dbReference type="GO" id="GO:0005737">
    <property type="term" value="C:cytoplasm"/>
    <property type="evidence" value="ECO:0007669"/>
    <property type="project" value="UniProtKB-SubCell"/>
</dbReference>
<keyword evidence="10" id="KW-1185">Reference proteome</keyword>
<evidence type="ECO:0000256" key="6">
    <source>
        <dbReference type="ARBA" id="ARBA00024898"/>
    </source>
</evidence>
<evidence type="ECO:0000256" key="8">
    <source>
        <dbReference type="SAM" id="Coils"/>
    </source>
</evidence>
<comment type="function">
    <text evidence="6">Regulates ciliary localization of the BBSome complex. Together with the BBSome complex, controls SMO ciliary trafficking and contributes to the sonic hedgehog (SHH) pathway regulation. May play a role in neurite outgrowth. May have tumor suppressor function.</text>
</comment>
<keyword evidence="4" id="KW-0963">Cytoplasm</keyword>
<reference evidence="9 10" key="2">
    <citation type="submission" date="2016-08" db="EMBL/GenBank/DDBJ databases">
        <title>Pervasive Adenine N6-methylation of Active Genes in Fungi.</title>
        <authorList>
            <consortium name="DOE Joint Genome Institute"/>
            <person name="Mondo S.J."/>
            <person name="Dannebaum R.O."/>
            <person name="Kuo R.C."/>
            <person name="Labutti K."/>
            <person name="Haridas S."/>
            <person name="Kuo A."/>
            <person name="Salamov A."/>
            <person name="Ahrendt S.R."/>
            <person name="Lipzen A."/>
            <person name="Sullivan W."/>
            <person name="Andreopoulos W.B."/>
            <person name="Clum A."/>
            <person name="Lindquist E."/>
            <person name="Daum C."/>
            <person name="Ramamoorthy G.K."/>
            <person name="Gryganskyi A."/>
            <person name="Culley D."/>
            <person name="Magnuson J.K."/>
            <person name="James T.Y."/>
            <person name="O'Malley M.A."/>
            <person name="Stajich J.E."/>
            <person name="Spatafora J.W."/>
            <person name="Visel A."/>
            <person name="Grigoriev I.V."/>
        </authorList>
    </citation>
    <scope>NUCLEOTIDE SEQUENCE [LARGE SCALE GENOMIC DNA]</scope>
    <source>
        <strain evidence="10">finn</strain>
    </source>
</reference>
<dbReference type="OrthoDB" id="2140002at2759"/>
<reference evidence="9 10" key="1">
    <citation type="submission" date="2016-08" db="EMBL/GenBank/DDBJ databases">
        <title>Genomes of anaerobic fungi encode conserved fungal cellulosomes for biomass hydrolysis.</title>
        <authorList>
            <consortium name="DOE Joint Genome Institute"/>
            <person name="Haitjema C.H."/>
            <person name="Gilmore S.P."/>
            <person name="Henske J.K."/>
            <person name="Solomon K.V."/>
            <person name="De Groot R."/>
            <person name="Kuo A."/>
            <person name="Mondo S.J."/>
            <person name="Salamov A.A."/>
            <person name="Labutti K."/>
            <person name="Zhao Z."/>
            <person name="Chiniquy J."/>
            <person name="Barry K."/>
            <person name="Brewer H.M."/>
            <person name="Purvine S.O."/>
            <person name="Wright A.T."/>
            <person name="Boxma B."/>
            <person name="Van Alen T."/>
            <person name="Hackstein J.H."/>
            <person name="Baker S.E."/>
            <person name="Grigoriev I.V."/>
            <person name="O'Malley M.A."/>
        </authorList>
    </citation>
    <scope>NUCLEOTIDE SEQUENCE [LARGE SCALE GENOMIC DNA]</scope>
    <source>
        <strain evidence="10">finn</strain>
    </source>
</reference>
<organism evidence="9 10">
    <name type="scientific">Piromyces finnis</name>
    <dbReference type="NCBI Taxonomy" id="1754191"/>
    <lineage>
        <taxon>Eukaryota</taxon>
        <taxon>Fungi</taxon>
        <taxon>Fungi incertae sedis</taxon>
        <taxon>Chytridiomycota</taxon>
        <taxon>Chytridiomycota incertae sedis</taxon>
        <taxon>Neocallimastigomycetes</taxon>
        <taxon>Neocallimastigales</taxon>
        <taxon>Neocallimastigaceae</taxon>
        <taxon>Piromyces</taxon>
    </lineage>
</organism>
<keyword evidence="5 8" id="KW-0175">Coiled coil</keyword>
<dbReference type="InterPro" id="IPR026157">
    <property type="entry name" value="LZTFL1"/>
</dbReference>
<feature type="coiled-coil region" evidence="8">
    <location>
        <begin position="274"/>
        <end position="325"/>
    </location>
</feature>
<feature type="coiled-coil region" evidence="8">
    <location>
        <begin position="143"/>
        <end position="227"/>
    </location>
</feature>
<proteinExistence type="inferred from homology"/>
<evidence type="ECO:0000256" key="5">
    <source>
        <dbReference type="ARBA" id="ARBA00023054"/>
    </source>
</evidence>
<evidence type="ECO:0000256" key="3">
    <source>
        <dbReference type="ARBA" id="ARBA00018920"/>
    </source>
</evidence>